<feature type="domain" description="AAA" evidence="1">
    <location>
        <begin position="23"/>
        <end position="135"/>
    </location>
</feature>
<gene>
    <name evidence="3" type="ORF">HMPREF9004_0041</name>
</gene>
<dbReference type="PATRIC" id="fig|888050.3.peg.40"/>
<dbReference type="PANTHER" id="PTHR43566">
    <property type="entry name" value="CONSERVED PROTEIN"/>
    <property type="match status" value="1"/>
</dbReference>
<dbReference type="InterPro" id="IPR041682">
    <property type="entry name" value="AAA_14"/>
</dbReference>
<dbReference type="Pfam" id="PF13173">
    <property type="entry name" value="AAA_14"/>
    <property type="match status" value="1"/>
</dbReference>
<dbReference type="OrthoDB" id="128089at2"/>
<evidence type="ECO:0000259" key="2">
    <source>
        <dbReference type="Pfam" id="PF13635"/>
    </source>
</evidence>
<evidence type="ECO:0000259" key="1">
    <source>
        <dbReference type="Pfam" id="PF13173"/>
    </source>
</evidence>
<evidence type="ECO:0000313" key="4">
    <source>
        <dbReference type="Proteomes" id="UP000013015"/>
    </source>
</evidence>
<dbReference type="eggNOG" id="COG1373">
    <property type="taxonomic scope" value="Bacteria"/>
</dbReference>
<dbReference type="HOGENOM" id="CLU_041527_4_1_11"/>
<name>N6X701_9ACTO</name>
<comment type="caution">
    <text evidence="3">The sequence shown here is derived from an EMBL/GenBank/DDBJ whole genome shotgun (WGS) entry which is preliminary data.</text>
</comment>
<feature type="domain" description="DUF4143" evidence="2">
    <location>
        <begin position="201"/>
        <end position="365"/>
    </location>
</feature>
<dbReference type="PANTHER" id="PTHR43566:SF1">
    <property type="entry name" value="AAA+ ATPASE DOMAIN-CONTAINING PROTEIN"/>
    <property type="match status" value="1"/>
</dbReference>
<dbReference type="InterPro" id="IPR025420">
    <property type="entry name" value="DUF4143"/>
</dbReference>
<dbReference type="AlphaFoldDB" id="N6X701"/>
<dbReference type="RefSeq" id="WP_005961525.1">
    <property type="nucleotide sequence ID" value="NZ_CP040505.1"/>
</dbReference>
<reference evidence="3 4" key="1">
    <citation type="submission" date="2013-03" db="EMBL/GenBank/DDBJ databases">
        <title>Reference genome for the Human Microbiome Project.</title>
        <authorList>
            <person name="Aqrawi P."/>
            <person name="Ayvaz T."/>
            <person name="Bess C."/>
            <person name="Blankenburg K."/>
            <person name="Coyle M."/>
            <person name="Deng J."/>
            <person name="Forbes L."/>
            <person name="Fowler G."/>
            <person name="Francisco L."/>
            <person name="Fu Q."/>
            <person name="Gibbs R."/>
            <person name="Gross S."/>
            <person name="Gubbala S."/>
            <person name="Hale W."/>
            <person name="Hemphill L."/>
            <person name="Highlander S."/>
            <person name="Hirani K."/>
            <person name="Jackson L."/>
            <person name="Jakkamsetti A."/>
            <person name="Javaid M."/>
            <person name="Jayaseelan J.C."/>
            <person name="Jiang H."/>
            <person name="Joshi V."/>
            <person name="Korchina V."/>
            <person name="Kovar C."/>
            <person name="Lara F."/>
            <person name="Lee S."/>
            <person name="Liu Y."/>
            <person name="Mata R."/>
            <person name="Mathew T."/>
            <person name="Munidasa M."/>
            <person name="Muzny D."/>
            <person name="Nazareth L."/>
            <person name="Ngo R."/>
            <person name="Nguyen L."/>
            <person name="Nguyen N."/>
            <person name="Okwuonu G."/>
            <person name="Ongeri F."/>
            <person name="Palculict T."/>
            <person name="Patil S."/>
            <person name="Petrosino J."/>
            <person name="Pham C."/>
            <person name="Pham P."/>
            <person name="Pu L.-L."/>
            <person name="Qin X."/>
            <person name="Qu J."/>
            <person name="Reid J."/>
            <person name="Ross M."/>
            <person name="Ruth R."/>
            <person name="Saada N."/>
            <person name="San Lucas F."/>
            <person name="Santibanez J."/>
            <person name="Shang Y."/>
            <person name="Simmons D."/>
            <person name="Song X.-Z."/>
            <person name="Tang L.-Y."/>
            <person name="Thornton R."/>
            <person name="Warren J."/>
            <person name="Weissenberger G."/>
            <person name="Wilczek-Boney K."/>
            <person name="Worley K."/>
            <person name="Youmans B."/>
            <person name="Zhang J."/>
            <person name="Zhang L."/>
            <person name="Zhao Z."/>
            <person name="Zhou C."/>
            <person name="Zhu D."/>
            <person name="Zhu Y."/>
        </authorList>
    </citation>
    <scope>NUCLEOTIDE SEQUENCE [LARGE SCALE GENOMIC DNA]</scope>
    <source>
        <strain evidence="3 4">F0333</strain>
    </source>
</reference>
<proteinExistence type="predicted"/>
<keyword evidence="4" id="KW-1185">Reference proteome</keyword>
<evidence type="ECO:0000313" key="3">
    <source>
        <dbReference type="EMBL" id="ENO19122.1"/>
    </source>
</evidence>
<protein>
    <submittedName>
        <fullName evidence="3">AAA+ superfamily ATPase</fullName>
    </submittedName>
</protein>
<organism evidence="3 4">
    <name type="scientific">Schaalia cardiffensis F0333</name>
    <dbReference type="NCBI Taxonomy" id="888050"/>
    <lineage>
        <taxon>Bacteria</taxon>
        <taxon>Bacillati</taxon>
        <taxon>Actinomycetota</taxon>
        <taxon>Actinomycetes</taxon>
        <taxon>Actinomycetales</taxon>
        <taxon>Actinomycetaceae</taxon>
        <taxon>Schaalia</taxon>
    </lineage>
</organism>
<sequence>MVRTYLPRIADGILAKALASSGAVQIRGPKWCGKTATGSRAAASLLYMQDPDHQRQYLALADSKPSSLLEGATPRLIDEWQMAPQLWDAVRFTVDQRGLPGQFILTGSSTPTVQGAHSGVGRIERFSMRTMSLFESKESNGQVSLASLFDGAVDIGAVSPLDVDGIARVMCRGGWPAAVTAQNPDQALRLPRAYVDGLISSDVSRMDGVRRNETRMRALMRAYARHVSTQASISTISADLAAHDDAASPGTVTDYLDALTRSFVIEDLEAWAPALRSRTVIRTTPTRHFVDPSIGLAVMRASPRDLLGDFETFGLHFESLCVRDLRTYAEAIDGTAYHYRDKTGLEADIVLVLADGRWALIEVKLGSLHLDAAAANLRKLSDRVDSKRMGAPSFLAVVTGTATAYRRDDDVFVIPLACLAP</sequence>
<dbReference type="Proteomes" id="UP000013015">
    <property type="component" value="Unassembled WGS sequence"/>
</dbReference>
<accession>N6X701</accession>
<dbReference type="STRING" id="888050.HMPREF9004_0041"/>
<dbReference type="Pfam" id="PF13635">
    <property type="entry name" value="DUF4143"/>
    <property type="match status" value="1"/>
</dbReference>
<dbReference type="EMBL" id="AQHZ01000001">
    <property type="protein sequence ID" value="ENO19122.1"/>
    <property type="molecule type" value="Genomic_DNA"/>
</dbReference>